<dbReference type="SUPFAM" id="SSF54611">
    <property type="entry name" value="SecB-like"/>
    <property type="match status" value="1"/>
</dbReference>
<comment type="function">
    <text evidence="5">One of the proteins required for the normal export of preproteins out of the cell cytoplasm. It is a molecular chaperone that binds to a subset of precursor proteins, maintaining them in a translocation-competent state. It also specifically binds to its receptor SecA.</text>
</comment>
<keyword evidence="5" id="KW-0963">Cytoplasm</keyword>
<dbReference type="Proteomes" id="UP001168380">
    <property type="component" value="Unassembled WGS sequence"/>
</dbReference>
<dbReference type="NCBIfam" id="TIGR00809">
    <property type="entry name" value="secB"/>
    <property type="match status" value="1"/>
</dbReference>
<evidence type="ECO:0000256" key="4">
    <source>
        <dbReference type="ARBA" id="ARBA00023010"/>
    </source>
</evidence>
<evidence type="ECO:0000256" key="3">
    <source>
        <dbReference type="ARBA" id="ARBA00022927"/>
    </source>
</evidence>
<dbReference type="PANTHER" id="PTHR36918:SF1">
    <property type="entry name" value="PROTEIN-EXPORT PROTEIN SECB"/>
    <property type="match status" value="1"/>
</dbReference>
<evidence type="ECO:0000256" key="2">
    <source>
        <dbReference type="ARBA" id="ARBA00022448"/>
    </source>
</evidence>
<name>A0ABT8TD53_9GAMM</name>
<proteinExistence type="inferred from homology"/>
<keyword evidence="8" id="KW-1185">Reference proteome</keyword>
<evidence type="ECO:0000256" key="1">
    <source>
        <dbReference type="ARBA" id="ARBA00009990"/>
    </source>
</evidence>
<dbReference type="PRINTS" id="PR01594">
    <property type="entry name" value="SECBCHAPRONE"/>
</dbReference>
<dbReference type="EMBL" id="JAULRT010000035">
    <property type="protein sequence ID" value="MDO3381308.1"/>
    <property type="molecule type" value="Genomic_DNA"/>
</dbReference>
<protein>
    <recommendedName>
        <fullName evidence="5">Protein-export protein SecB</fullName>
    </recommendedName>
</protein>
<reference evidence="7" key="1">
    <citation type="submission" date="2023-07" db="EMBL/GenBank/DDBJ databases">
        <title>Gilvimarinus algae sp. nov., isolated from the surface of Kelp.</title>
        <authorList>
            <person name="Sun Y.Y."/>
            <person name="Gong Y."/>
            <person name="Du Z.J."/>
        </authorList>
    </citation>
    <scope>NUCLEOTIDE SEQUENCE</scope>
    <source>
        <strain evidence="7">SDUM040014</strain>
    </source>
</reference>
<keyword evidence="4 5" id="KW-0811">Translocation</keyword>
<comment type="subunit">
    <text evidence="5">Homotetramer, a dimer of dimers. One homotetramer interacts with 1 SecA dimer.</text>
</comment>
<evidence type="ECO:0000313" key="8">
    <source>
        <dbReference type="Proteomes" id="UP001168380"/>
    </source>
</evidence>
<feature type="region of interest" description="Disordered" evidence="6">
    <location>
        <begin position="1"/>
        <end position="20"/>
    </location>
</feature>
<dbReference type="NCBIfam" id="NF004393">
    <property type="entry name" value="PRK05751.1-4"/>
    <property type="match status" value="1"/>
</dbReference>
<dbReference type="PANTHER" id="PTHR36918">
    <property type="match status" value="1"/>
</dbReference>
<dbReference type="RefSeq" id="WP_302711441.1">
    <property type="nucleotide sequence ID" value="NZ_JAULRT010000035.1"/>
</dbReference>
<dbReference type="HAMAP" id="MF_00821">
    <property type="entry name" value="SecB"/>
    <property type="match status" value="1"/>
</dbReference>
<evidence type="ECO:0000313" key="7">
    <source>
        <dbReference type="EMBL" id="MDO3381308.1"/>
    </source>
</evidence>
<dbReference type="InterPro" id="IPR003708">
    <property type="entry name" value="SecB"/>
</dbReference>
<dbReference type="Pfam" id="PF02556">
    <property type="entry name" value="SecB"/>
    <property type="match status" value="1"/>
</dbReference>
<evidence type="ECO:0000256" key="5">
    <source>
        <dbReference type="HAMAP-Rule" id="MF_00821"/>
    </source>
</evidence>
<evidence type="ECO:0000256" key="6">
    <source>
        <dbReference type="SAM" id="MobiDB-lite"/>
    </source>
</evidence>
<keyword evidence="3 5" id="KW-0653">Protein transport</keyword>
<comment type="subcellular location">
    <subcellularLocation>
        <location evidence="5">Cytoplasm</location>
    </subcellularLocation>
</comment>
<keyword evidence="2 5" id="KW-0813">Transport</keyword>
<organism evidence="7 8">
    <name type="scientific">Gilvimarinus algae</name>
    <dbReference type="NCBI Taxonomy" id="3058037"/>
    <lineage>
        <taxon>Bacteria</taxon>
        <taxon>Pseudomonadati</taxon>
        <taxon>Pseudomonadota</taxon>
        <taxon>Gammaproteobacteria</taxon>
        <taxon>Cellvibrionales</taxon>
        <taxon>Cellvibrionaceae</taxon>
        <taxon>Gilvimarinus</taxon>
    </lineage>
</organism>
<keyword evidence="5" id="KW-0143">Chaperone</keyword>
<comment type="similarity">
    <text evidence="1 5">Belongs to the SecB family.</text>
</comment>
<dbReference type="Gene3D" id="3.10.420.10">
    <property type="entry name" value="SecB-like"/>
    <property type="match status" value="1"/>
</dbReference>
<gene>
    <name evidence="5 7" type="primary">secB</name>
    <name evidence="7" type="ORF">QWI16_03925</name>
</gene>
<sequence length="173" mass="19078">MSEENTQEPQAQTNGEEKANPSFSIKRIYLKDLSFETPMGLEAFNQQQPPGVEQELNVQVSRIDDNHHEVVLLLTVTAKLNDRVVFLIEVKQAGVFSITGMSNQQMAQLINANCPNILFPYAREVIDSVLSRGTFAALMLPPINFDAVFAQAVNSAQKQQQQNGEAAATASEN</sequence>
<comment type="caution">
    <text evidence="7">The sequence shown here is derived from an EMBL/GenBank/DDBJ whole genome shotgun (WGS) entry which is preliminary data.</text>
</comment>
<accession>A0ABT8TD53</accession>
<dbReference type="InterPro" id="IPR035958">
    <property type="entry name" value="SecB-like_sf"/>
</dbReference>